<dbReference type="AlphaFoldDB" id="A0A9Q8STH3"/>
<organism evidence="2 3">
    <name type="scientific">Colletotrichum lupini</name>
    <dbReference type="NCBI Taxonomy" id="145971"/>
    <lineage>
        <taxon>Eukaryota</taxon>
        <taxon>Fungi</taxon>
        <taxon>Dikarya</taxon>
        <taxon>Ascomycota</taxon>
        <taxon>Pezizomycotina</taxon>
        <taxon>Sordariomycetes</taxon>
        <taxon>Hypocreomycetidae</taxon>
        <taxon>Glomerellales</taxon>
        <taxon>Glomerellaceae</taxon>
        <taxon>Colletotrichum</taxon>
        <taxon>Colletotrichum acutatum species complex</taxon>
    </lineage>
</organism>
<keyword evidence="3" id="KW-1185">Reference proteome</keyword>
<feature type="compositionally biased region" description="Polar residues" evidence="1">
    <location>
        <begin position="136"/>
        <end position="145"/>
    </location>
</feature>
<evidence type="ECO:0000313" key="3">
    <source>
        <dbReference type="Proteomes" id="UP000830671"/>
    </source>
</evidence>
<dbReference type="RefSeq" id="XP_049144134.1">
    <property type="nucleotide sequence ID" value="XM_049286991.1"/>
</dbReference>
<evidence type="ECO:0000256" key="1">
    <source>
        <dbReference type="SAM" id="MobiDB-lite"/>
    </source>
</evidence>
<dbReference type="GeneID" id="73342001"/>
<evidence type="ECO:0000313" key="2">
    <source>
        <dbReference type="EMBL" id="UQC82511.1"/>
    </source>
</evidence>
<sequence>MGFLDSHTPVKPPGQRQLIPTADGSCSRLKLLESCRDDQVDLVGGQEQHETMLADLSFNPLLLGVASDELIRSLSVDPWSRNHETACAGTDGNHNTTTVFTMPPDVLVRLSGGIEARWTSLEPWNEQDRRWGPTVVTGSQGSLTTILGPEGV</sequence>
<accession>A0A9Q8STH3</accession>
<feature type="region of interest" description="Disordered" evidence="1">
    <location>
        <begin position="129"/>
        <end position="152"/>
    </location>
</feature>
<reference evidence="2" key="1">
    <citation type="journal article" date="2021" name="Mol. Plant Microbe Interact.">
        <title>Complete Genome Sequence of the Plant-Pathogenic Fungus Colletotrichum lupini.</title>
        <authorList>
            <person name="Baroncelli R."/>
            <person name="Pensec F."/>
            <person name="Da Lio D."/>
            <person name="Boufleur T."/>
            <person name="Vicente I."/>
            <person name="Sarrocco S."/>
            <person name="Picot A."/>
            <person name="Baraldi E."/>
            <person name="Sukno S."/>
            <person name="Thon M."/>
            <person name="Le Floch G."/>
        </authorList>
    </citation>
    <scope>NUCLEOTIDE SEQUENCE</scope>
    <source>
        <strain evidence="2">IMI 504893</strain>
    </source>
</reference>
<gene>
    <name evidence="2" type="ORF">CLUP02_07999</name>
</gene>
<dbReference type="KEGG" id="clup:CLUP02_07999"/>
<dbReference type="Proteomes" id="UP000830671">
    <property type="component" value="Chromosome 4"/>
</dbReference>
<proteinExistence type="predicted"/>
<name>A0A9Q8STH3_9PEZI</name>
<dbReference type="EMBL" id="CP019476">
    <property type="protein sequence ID" value="UQC82511.1"/>
    <property type="molecule type" value="Genomic_DNA"/>
</dbReference>
<protein>
    <submittedName>
        <fullName evidence="2">Uncharacterized protein</fullName>
    </submittedName>
</protein>